<dbReference type="PANTHER" id="PTHR41523:SF8">
    <property type="entry name" value="ETHYLENE RESPONSE SENSOR PROTEIN"/>
    <property type="match status" value="1"/>
</dbReference>
<keyword evidence="3 8" id="KW-0597">Phosphoprotein</keyword>
<evidence type="ECO:0000256" key="7">
    <source>
        <dbReference type="ARBA" id="ARBA00022840"/>
    </source>
</evidence>
<protein>
    <recommendedName>
        <fullName evidence="2">histidine kinase</fullName>
        <ecNumber evidence="2">2.7.13.3</ecNumber>
    </recommendedName>
</protein>
<dbReference type="InterPro" id="IPR003594">
    <property type="entry name" value="HATPase_dom"/>
</dbReference>
<dbReference type="InterPro" id="IPR011006">
    <property type="entry name" value="CheY-like_superfamily"/>
</dbReference>
<dbReference type="SMART" id="SM00387">
    <property type="entry name" value="HATPase_c"/>
    <property type="match status" value="1"/>
</dbReference>
<evidence type="ECO:0000259" key="11">
    <source>
        <dbReference type="PROSITE" id="PS50110"/>
    </source>
</evidence>
<keyword evidence="13" id="KW-1185">Reference proteome</keyword>
<evidence type="ECO:0000313" key="12">
    <source>
        <dbReference type="EMBL" id="GJD43454.1"/>
    </source>
</evidence>
<dbReference type="Gene3D" id="3.40.50.2300">
    <property type="match status" value="1"/>
</dbReference>
<dbReference type="InterPro" id="IPR011495">
    <property type="entry name" value="Sig_transdc_His_kin_sub2_dim/P"/>
</dbReference>
<feature type="modified residue" description="4-aspartylphosphate" evidence="8">
    <location>
        <position position="65"/>
    </location>
</feature>
<evidence type="ECO:0000256" key="1">
    <source>
        <dbReference type="ARBA" id="ARBA00000085"/>
    </source>
</evidence>
<feature type="coiled-coil region" evidence="9">
    <location>
        <begin position="135"/>
        <end position="162"/>
    </location>
</feature>
<feature type="domain" description="Response regulatory" evidence="11">
    <location>
        <begin position="16"/>
        <end position="130"/>
    </location>
</feature>
<dbReference type="InterPro" id="IPR001789">
    <property type="entry name" value="Sig_transdc_resp-reg_receiver"/>
</dbReference>
<dbReference type="EMBL" id="BPQG01000016">
    <property type="protein sequence ID" value="GJD43454.1"/>
    <property type="molecule type" value="Genomic_DNA"/>
</dbReference>
<dbReference type="InterPro" id="IPR036890">
    <property type="entry name" value="HATPase_C_sf"/>
</dbReference>
<sequence length="354" mass="37661">MTGPPPAAAGLAGTARILYIDDDPGLARLVQRALGARGYVVELAADGDAGLERLAQGGIDVVALDHHMPGQTGLDVLPAIRALPDAPPVVYVTGSEDSRVAVAALKAGAVDYVWKDVQGQFRELLGGAIDTALRQEALRRDKERAEAEVRAARDHAVMLLREVNHRVANSLALVAALTHMQTSAVSDPAAKAALEEMQARISAIAGIHRRLYTSDDVEAVELDAYLASLVEELQAAMRASGRDHAIRLSADPVRLATDKAVSVGVVVTELVTNAYKYAYPVDAAGEIRVELRRRAEDTLELAVEDDGIGWTGEGRPRGTGLGSRIVRAMATNLRSGLCYVPDRVGTRAVLSFRA</sequence>
<dbReference type="Pfam" id="PF02518">
    <property type="entry name" value="HATPase_c"/>
    <property type="match status" value="1"/>
</dbReference>
<dbReference type="Gene3D" id="3.30.565.10">
    <property type="entry name" value="Histidine kinase-like ATPase, C-terminal domain"/>
    <property type="match status" value="1"/>
</dbReference>
<dbReference type="Pfam" id="PF07568">
    <property type="entry name" value="HisKA_2"/>
    <property type="match status" value="1"/>
</dbReference>
<evidence type="ECO:0000256" key="3">
    <source>
        <dbReference type="ARBA" id="ARBA00022553"/>
    </source>
</evidence>
<dbReference type="Gene3D" id="3.30.450.20">
    <property type="entry name" value="PAS domain"/>
    <property type="match status" value="1"/>
</dbReference>
<evidence type="ECO:0000256" key="8">
    <source>
        <dbReference type="PROSITE-ProRule" id="PRU00169"/>
    </source>
</evidence>
<comment type="caution">
    <text evidence="12">The sequence shown here is derived from an EMBL/GenBank/DDBJ whole genome shotgun (WGS) entry which is preliminary data.</text>
</comment>
<keyword evidence="7" id="KW-0067">ATP-binding</keyword>
<reference evidence="12 13" key="1">
    <citation type="journal article" date="2021" name="Front. Microbiol.">
        <title>Comprehensive Comparative Genomics and Phenotyping of Methylobacterium Species.</title>
        <authorList>
            <person name="Alessa O."/>
            <person name="Ogura Y."/>
            <person name="Fujitani Y."/>
            <person name="Takami H."/>
            <person name="Hayashi T."/>
            <person name="Sahin N."/>
            <person name="Tani A."/>
        </authorList>
    </citation>
    <scope>NUCLEOTIDE SEQUENCE [LARGE SCALE GENOMIC DNA]</scope>
    <source>
        <strain evidence="12 13">DSM 23679</strain>
    </source>
</reference>
<evidence type="ECO:0000259" key="10">
    <source>
        <dbReference type="PROSITE" id="PS50109"/>
    </source>
</evidence>
<dbReference type="SMART" id="SM00448">
    <property type="entry name" value="REC"/>
    <property type="match status" value="1"/>
</dbReference>
<dbReference type="Proteomes" id="UP001055117">
    <property type="component" value="Unassembled WGS sequence"/>
</dbReference>
<gene>
    <name evidence="12" type="primary">cheB_2</name>
    <name evidence="12" type="ORF">AFCDBAGC_1306</name>
</gene>
<evidence type="ECO:0000256" key="6">
    <source>
        <dbReference type="ARBA" id="ARBA00022777"/>
    </source>
</evidence>
<organism evidence="12 13">
    <name type="scientific">Methylobacterium cerastii</name>
    <dbReference type="NCBI Taxonomy" id="932741"/>
    <lineage>
        <taxon>Bacteria</taxon>
        <taxon>Pseudomonadati</taxon>
        <taxon>Pseudomonadota</taxon>
        <taxon>Alphaproteobacteria</taxon>
        <taxon>Hyphomicrobiales</taxon>
        <taxon>Methylobacteriaceae</taxon>
        <taxon>Methylobacterium</taxon>
    </lineage>
</organism>
<name>A0ABQ4QE04_9HYPH</name>
<evidence type="ECO:0000256" key="4">
    <source>
        <dbReference type="ARBA" id="ARBA00022679"/>
    </source>
</evidence>
<dbReference type="PROSITE" id="PS50110">
    <property type="entry name" value="RESPONSE_REGULATORY"/>
    <property type="match status" value="1"/>
</dbReference>
<dbReference type="SUPFAM" id="SSF52172">
    <property type="entry name" value="CheY-like"/>
    <property type="match status" value="1"/>
</dbReference>
<keyword evidence="4" id="KW-0808">Transferase</keyword>
<dbReference type="PANTHER" id="PTHR41523">
    <property type="entry name" value="TWO-COMPONENT SYSTEM SENSOR PROTEIN"/>
    <property type="match status" value="1"/>
</dbReference>
<dbReference type="RefSeq" id="WP_238271511.1">
    <property type="nucleotide sequence ID" value="NZ_BPQG01000016.1"/>
</dbReference>
<proteinExistence type="predicted"/>
<keyword evidence="6" id="KW-0418">Kinase</keyword>
<evidence type="ECO:0000256" key="5">
    <source>
        <dbReference type="ARBA" id="ARBA00022741"/>
    </source>
</evidence>
<evidence type="ECO:0000256" key="9">
    <source>
        <dbReference type="SAM" id="Coils"/>
    </source>
</evidence>
<comment type="catalytic activity">
    <reaction evidence="1">
        <text>ATP + protein L-histidine = ADP + protein N-phospho-L-histidine.</text>
        <dbReference type="EC" id="2.7.13.3"/>
    </reaction>
</comment>
<dbReference type="CDD" id="cd00156">
    <property type="entry name" value="REC"/>
    <property type="match status" value="1"/>
</dbReference>
<evidence type="ECO:0000313" key="13">
    <source>
        <dbReference type="Proteomes" id="UP001055117"/>
    </source>
</evidence>
<evidence type="ECO:0000256" key="2">
    <source>
        <dbReference type="ARBA" id="ARBA00012438"/>
    </source>
</evidence>
<feature type="domain" description="Histidine kinase" evidence="10">
    <location>
        <begin position="162"/>
        <end position="354"/>
    </location>
</feature>
<dbReference type="Pfam" id="PF00072">
    <property type="entry name" value="Response_reg"/>
    <property type="match status" value="1"/>
</dbReference>
<accession>A0ABQ4QE04</accession>
<dbReference type="InterPro" id="IPR005467">
    <property type="entry name" value="His_kinase_dom"/>
</dbReference>
<dbReference type="EC" id="2.7.13.3" evidence="2"/>
<dbReference type="SUPFAM" id="SSF55874">
    <property type="entry name" value="ATPase domain of HSP90 chaperone/DNA topoisomerase II/histidine kinase"/>
    <property type="match status" value="1"/>
</dbReference>
<dbReference type="PROSITE" id="PS50109">
    <property type="entry name" value="HIS_KIN"/>
    <property type="match status" value="1"/>
</dbReference>
<keyword evidence="9" id="KW-0175">Coiled coil</keyword>
<keyword evidence="5" id="KW-0547">Nucleotide-binding</keyword>